<dbReference type="GeneID" id="8853495"/>
<dbReference type="RefSeq" id="XP_002672047.1">
    <property type="nucleotide sequence ID" value="XM_002672001.1"/>
</dbReference>
<dbReference type="InParanoid" id="D2VVG3"/>
<evidence type="ECO:0000313" key="2">
    <source>
        <dbReference type="Proteomes" id="UP000006671"/>
    </source>
</evidence>
<reference evidence="1 2" key="1">
    <citation type="journal article" date="2010" name="Cell">
        <title>The genome of Naegleria gruberi illuminates early eukaryotic versatility.</title>
        <authorList>
            <person name="Fritz-Laylin L.K."/>
            <person name="Prochnik S.E."/>
            <person name="Ginger M.L."/>
            <person name="Dacks J.B."/>
            <person name="Carpenter M.L."/>
            <person name="Field M.C."/>
            <person name="Kuo A."/>
            <person name="Paredez A."/>
            <person name="Chapman J."/>
            <person name="Pham J."/>
            <person name="Shu S."/>
            <person name="Neupane R."/>
            <person name="Cipriano M."/>
            <person name="Mancuso J."/>
            <person name="Tu H."/>
            <person name="Salamov A."/>
            <person name="Lindquist E."/>
            <person name="Shapiro H."/>
            <person name="Lucas S."/>
            <person name="Grigoriev I.V."/>
            <person name="Cande W.Z."/>
            <person name="Fulton C."/>
            <person name="Rokhsar D.S."/>
            <person name="Dawson S.C."/>
        </authorList>
    </citation>
    <scope>NUCLEOTIDE SEQUENCE [LARGE SCALE GENOMIC DNA]</scope>
    <source>
        <strain evidence="1 2">NEG-M</strain>
    </source>
</reference>
<evidence type="ECO:0000313" key="1">
    <source>
        <dbReference type="EMBL" id="EFC39303.1"/>
    </source>
</evidence>
<dbReference type="EMBL" id="GG738901">
    <property type="protein sequence ID" value="EFC39303.1"/>
    <property type="molecule type" value="Genomic_DNA"/>
</dbReference>
<gene>
    <name evidence="1" type="ORF">NAEGRDRAFT_73009</name>
</gene>
<proteinExistence type="predicted"/>
<dbReference type="Proteomes" id="UP000006671">
    <property type="component" value="Unassembled WGS sequence"/>
</dbReference>
<dbReference type="AlphaFoldDB" id="D2VVG3"/>
<dbReference type="KEGG" id="ngr:NAEGRDRAFT_73009"/>
<organism evidence="2">
    <name type="scientific">Naegleria gruberi</name>
    <name type="common">Amoeba</name>
    <dbReference type="NCBI Taxonomy" id="5762"/>
    <lineage>
        <taxon>Eukaryota</taxon>
        <taxon>Discoba</taxon>
        <taxon>Heterolobosea</taxon>
        <taxon>Tetramitia</taxon>
        <taxon>Eutetramitia</taxon>
        <taxon>Vahlkampfiidae</taxon>
        <taxon>Naegleria</taxon>
    </lineage>
</organism>
<protein>
    <submittedName>
        <fullName evidence="1">Predicted protein</fullName>
    </submittedName>
</protein>
<dbReference type="VEuPathDB" id="AmoebaDB:NAEGRDRAFT_73009"/>
<keyword evidence="2" id="KW-1185">Reference proteome</keyword>
<sequence length="363" mass="43210">MGLYAEFTLFNLKHLADRIRKIQQASSQSEDQTNDKKLEQVLEQIFSDQEEEQDQINKRIKKKYIPYDASKRKYKALDFIEEGKITDWKHLLDNLKPCFHVATLNFNAFDLFVEFANELDLDECWSNEEEFEGLICGHTIFKSDMQEELNSKYLKKDSNGKYEDLNSEGIERMKKLFREEPYFSLLSVATQHNSRMDGDVSITFIHPNRLRELSEHFQHSTQIPRSILVKNYQNAYDEYLNTPEKKKSKQEEKKAKMTIEEFISSKMDIDTFDDMLQYYNNPKFVFSLIDRPVMDKGPIQRIWNEELHTDYWISIMEIIGDPFTLARLGMTCTKLYELFQKKKDQLFNSEYLKKDIGFFVYFG</sequence>
<name>D2VVG3_NAEGR</name>
<accession>D2VVG3</accession>
<dbReference type="OMA" id="YWISIME"/>